<dbReference type="EMBL" id="CP003944">
    <property type="protein sequence ID" value="AFZ52081.1"/>
    <property type="molecule type" value="Genomic_DNA"/>
</dbReference>
<sequence>MRYVHRCLEDAKQRGLDQNEVLEDLKQTVWGFDLNPFAAFISHFQLTWAFLRYQPKNQPPLIHVHNLNSFPIAL</sequence>
<gene>
    <name evidence="1" type="ORF">Dacsa_3601</name>
</gene>
<evidence type="ECO:0000313" key="2">
    <source>
        <dbReference type="Proteomes" id="UP000010482"/>
    </source>
</evidence>
<organism evidence="1 2">
    <name type="scientific">Dactylococcopsis salina (strain PCC 8305)</name>
    <name type="common">Myxobactron salinum</name>
    <dbReference type="NCBI Taxonomy" id="13035"/>
    <lineage>
        <taxon>Bacteria</taxon>
        <taxon>Bacillati</taxon>
        <taxon>Cyanobacteriota</taxon>
        <taxon>Cyanophyceae</taxon>
        <taxon>Nodosilineales</taxon>
        <taxon>Cymatolegaceae</taxon>
        <taxon>Dactylococcopsis</taxon>
    </lineage>
</organism>
<dbReference type="Proteomes" id="UP000010482">
    <property type="component" value="Chromosome"/>
</dbReference>
<proteinExistence type="predicted"/>
<name>K9YYQ3_DACS8</name>
<dbReference type="AlphaFoldDB" id="K9YYQ3"/>
<dbReference type="HOGENOM" id="CLU_2681578_0_0_3"/>
<reference evidence="1" key="1">
    <citation type="submission" date="2012-04" db="EMBL/GenBank/DDBJ databases">
        <title>Finished genome of Dactylococcopsis salina PCC 8305.</title>
        <authorList>
            <consortium name="US DOE Joint Genome Institute"/>
            <person name="Gugger M."/>
            <person name="Coursin T."/>
            <person name="Rippka R."/>
            <person name="Tandeau De Marsac N."/>
            <person name="Huntemann M."/>
            <person name="Wei C.-L."/>
            <person name="Han J."/>
            <person name="Detter J.C."/>
            <person name="Han C."/>
            <person name="Tapia R."/>
            <person name="Daligault H."/>
            <person name="Chen A."/>
            <person name="Krypides N."/>
            <person name="Mavromatis K."/>
            <person name="Markowitz V."/>
            <person name="Szeto E."/>
            <person name="Ivanova N."/>
            <person name="Ovchinnikova G."/>
            <person name="Pagani I."/>
            <person name="Pati A."/>
            <person name="Goodwin L."/>
            <person name="Peters L."/>
            <person name="Pitluck S."/>
            <person name="Woyke T."/>
            <person name="Kerfeld C."/>
        </authorList>
    </citation>
    <scope>NUCLEOTIDE SEQUENCE [LARGE SCALE GENOMIC DNA]</scope>
    <source>
        <strain evidence="1">PCC 8305</strain>
    </source>
</reference>
<keyword evidence="2" id="KW-1185">Reference proteome</keyword>
<dbReference type="PATRIC" id="fig|13035.3.peg.4082"/>
<dbReference type="STRING" id="13035.Dacsa_3601"/>
<evidence type="ECO:0000313" key="1">
    <source>
        <dbReference type="EMBL" id="AFZ52081.1"/>
    </source>
</evidence>
<accession>K9YYQ3</accession>
<dbReference type="KEGG" id="dsl:Dacsa_3601"/>
<dbReference type="eggNOG" id="COG1002">
    <property type="taxonomic scope" value="Bacteria"/>
</dbReference>
<dbReference type="RefSeq" id="WP_015231055.1">
    <property type="nucleotide sequence ID" value="NC_019780.1"/>
</dbReference>
<protein>
    <submittedName>
        <fullName evidence="1">Uncharacterized protein</fullName>
    </submittedName>
</protein>